<gene>
    <name evidence="1" type="ORF">HMPREF1991_02528</name>
</gene>
<protein>
    <submittedName>
        <fullName evidence="1">Uncharacterized protein</fullName>
    </submittedName>
</protein>
<dbReference type="PATRIC" id="fig|1122985.7.peg.2619"/>
<comment type="caution">
    <text evidence="1">The sequence shown here is derived from an EMBL/GenBank/DDBJ whole genome shotgun (WGS) entry which is preliminary data.</text>
</comment>
<dbReference type="Proteomes" id="UP000027442">
    <property type="component" value="Unassembled WGS sequence"/>
</dbReference>
<evidence type="ECO:0000313" key="2">
    <source>
        <dbReference type="Proteomes" id="UP000027442"/>
    </source>
</evidence>
<dbReference type="AlphaFoldDB" id="A0A069QHA4"/>
<evidence type="ECO:0000313" key="1">
    <source>
        <dbReference type="EMBL" id="KDR51439.1"/>
    </source>
</evidence>
<sequence length="43" mass="4824">MFANLYFEPVRDNKLPLINNATQHAYCSLTSLQAFCSATTSKL</sequence>
<reference evidence="1 2" key="1">
    <citation type="submission" date="2013-08" db="EMBL/GenBank/DDBJ databases">
        <authorList>
            <person name="Weinstock G."/>
            <person name="Sodergren E."/>
            <person name="Wylie T."/>
            <person name="Fulton L."/>
            <person name="Fulton R."/>
            <person name="Fronick C."/>
            <person name="O'Laughlin M."/>
            <person name="Godfrey J."/>
            <person name="Miner T."/>
            <person name="Herter B."/>
            <person name="Appelbaum E."/>
            <person name="Cordes M."/>
            <person name="Lek S."/>
            <person name="Wollam A."/>
            <person name="Pepin K.H."/>
            <person name="Palsikar V.B."/>
            <person name="Mitreva M."/>
            <person name="Wilson R.K."/>
        </authorList>
    </citation>
    <scope>NUCLEOTIDE SEQUENCE [LARGE SCALE GENOMIC DNA]</scope>
    <source>
        <strain evidence="1 2">ATCC 15930</strain>
    </source>
</reference>
<accession>A0A069QHA4</accession>
<name>A0A069QHA4_HOYLO</name>
<organism evidence="1 2">
    <name type="scientific">Hoylesella loescheii DSM 19665 = JCM 12249 = ATCC 15930</name>
    <dbReference type="NCBI Taxonomy" id="1122985"/>
    <lineage>
        <taxon>Bacteria</taxon>
        <taxon>Pseudomonadati</taxon>
        <taxon>Bacteroidota</taxon>
        <taxon>Bacteroidia</taxon>
        <taxon>Bacteroidales</taxon>
        <taxon>Prevotellaceae</taxon>
        <taxon>Hoylesella</taxon>
    </lineage>
</organism>
<dbReference type="HOGENOM" id="CLU_3237667_0_0_10"/>
<proteinExistence type="predicted"/>
<keyword evidence="2" id="KW-1185">Reference proteome</keyword>
<dbReference type="EMBL" id="JNGW01000107">
    <property type="protein sequence ID" value="KDR51439.1"/>
    <property type="molecule type" value="Genomic_DNA"/>
</dbReference>